<dbReference type="EMBL" id="CM023477">
    <property type="protein sequence ID" value="KAH7938100.1"/>
    <property type="molecule type" value="Genomic_DNA"/>
</dbReference>
<protein>
    <submittedName>
        <fullName evidence="1">Uncharacterized protein</fullName>
    </submittedName>
</protein>
<proteinExistence type="predicted"/>
<evidence type="ECO:0000313" key="1">
    <source>
        <dbReference type="EMBL" id="KAH7938100.1"/>
    </source>
</evidence>
<comment type="caution">
    <text evidence="1">The sequence shown here is derived from an EMBL/GenBank/DDBJ whole genome shotgun (WGS) entry which is preliminary data.</text>
</comment>
<keyword evidence="2" id="KW-1185">Reference proteome</keyword>
<organism evidence="1 2">
    <name type="scientific">Dermacentor silvarum</name>
    <name type="common">Tick</name>
    <dbReference type="NCBI Taxonomy" id="543639"/>
    <lineage>
        <taxon>Eukaryota</taxon>
        <taxon>Metazoa</taxon>
        <taxon>Ecdysozoa</taxon>
        <taxon>Arthropoda</taxon>
        <taxon>Chelicerata</taxon>
        <taxon>Arachnida</taxon>
        <taxon>Acari</taxon>
        <taxon>Parasitiformes</taxon>
        <taxon>Ixodida</taxon>
        <taxon>Ixodoidea</taxon>
        <taxon>Ixodidae</taxon>
        <taxon>Rhipicephalinae</taxon>
        <taxon>Dermacentor</taxon>
    </lineage>
</organism>
<reference evidence="1" key="1">
    <citation type="submission" date="2020-05" db="EMBL/GenBank/DDBJ databases">
        <title>Large-scale comparative analyses of tick genomes elucidate their genetic diversity and vector capacities.</title>
        <authorList>
            <person name="Jia N."/>
            <person name="Wang J."/>
            <person name="Shi W."/>
            <person name="Du L."/>
            <person name="Sun Y."/>
            <person name="Zhan W."/>
            <person name="Jiang J."/>
            <person name="Wang Q."/>
            <person name="Zhang B."/>
            <person name="Ji P."/>
            <person name="Sakyi L.B."/>
            <person name="Cui X."/>
            <person name="Yuan T."/>
            <person name="Jiang B."/>
            <person name="Yang W."/>
            <person name="Lam T.T.-Y."/>
            <person name="Chang Q."/>
            <person name="Ding S."/>
            <person name="Wang X."/>
            <person name="Zhu J."/>
            <person name="Ruan X."/>
            <person name="Zhao L."/>
            <person name="Wei J."/>
            <person name="Que T."/>
            <person name="Du C."/>
            <person name="Cheng J."/>
            <person name="Dai P."/>
            <person name="Han X."/>
            <person name="Huang E."/>
            <person name="Gao Y."/>
            <person name="Liu J."/>
            <person name="Shao H."/>
            <person name="Ye R."/>
            <person name="Li L."/>
            <person name="Wei W."/>
            <person name="Wang X."/>
            <person name="Wang C."/>
            <person name="Yang T."/>
            <person name="Huo Q."/>
            <person name="Li W."/>
            <person name="Guo W."/>
            <person name="Chen H."/>
            <person name="Zhou L."/>
            <person name="Ni X."/>
            <person name="Tian J."/>
            <person name="Zhou Y."/>
            <person name="Sheng Y."/>
            <person name="Liu T."/>
            <person name="Pan Y."/>
            <person name="Xia L."/>
            <person name="Li J."/>
            <person name="Zhao F."/>
            <person name="Cao W."/>
        </authorList>
    </citation>
    <scope>NUCLEOTIDE SEQUENCE</scope>
    <source>
        <strain evidence="1">Dsil-2018</strain>
    </source>
</reference>
<sequence>MIATSKIRRPPPLMDSERRRLRRVSFVESSTEDATECTGWITSEPAVRQAEEEPRPALRPQDARYDFRCGRDNVEREPNIAPAATSASHLCQGSQPPHARVVPEGPAMPTNSHGPSLGKARVDIFDAVPKAYELQNGERDERDSPEQSWLQSFGIGVLVATLVAAVITLALTADRPEAVYRKEASAFPREVEQITAPIGNRIAASIEAKEAAARIRTKVATRLRDVTTESTSSPEKTETRPPPVHRQGIENQTRPADRRCGRRFYTYCEHGRREAYYSGPSRSCAWSERDRVHVCNRGANRFPNLGTCLDSCARDPPRDRCFESVLFTECSRRDVVEEWWFFDGARCILWNFPLGDCPSSRGGRAFRSRVQCSRMCLGSRRGLEGASALQRSRCRAPVAVTCDMRHIRFPYFADMNAHGSARCVRASKPALMSRLCLVGSNRFDSLSTCSQVCGSSPQYTFRESLASIFSERQR</sequence>
<gene>
    <name evidence="1" type="ORF">HPB49_019845</name>
</gene>
<name>A0ACB8CB88_DERSI</name>
<evidence type="ECO:0000313" key="2">
    <source>
        <dbReference type="Proteomes" id="UP000821865"/>
    </source>
</evidence>
<accession>A0ACB8CB88</accession>
<dbReference type="Proteomes" id="UP000821865">
    <property type="component" value="Chromosome 8"/>
</dbReference>